<dbReference type="AlphaFoldDB" id="A0A0K9PCC7"/>
<dbReference type="InterPro" id="IPR005645">
    <property type="entry name" value="FSH-like_dom"/>
</dbReference>
<proteinExistence type="predicted"/>
<dbReference type="Pfam" id="PF17773">
    <property type="entry name" value="UPF0176_N"/>
    <property type="match status" value="1"/>
</dbReference>
<accession>A0A0K9PCC7</accession>
<dbReference type="FunFam" id="3.30.70.100:FF:000045">
    <property type="entry name" value="Rhodanese-like domain-containing protein 6"/>
    <property type="match status" value="1"/>
</dbReference>
<evidence type="ECO:0000313" key="3">
    <source>
        <dbReference type="Proteomes" id="UP000036987"/>
    </source>
</evidence>
<organism evidence="2 3">
    <name type="scientific">Zostera marina</name>
    <name type="common">Eelgrass</name>
    <dbReference type="NCBI Taxonomy" id="29655"/>
    <lineage>
        <taxon>Eukaryota</taxon>
        <taxon>Viridiplantae</taxon>
        <taxon>Streptophyta</taxon>
        <taxon>Embryophyta</taxon>
        <taxon>Tracheophyta</taxon>
        <taxon>Spermatophyta</taxon>
        <taxon>Magnoliopsida</taxon>
        <taxon>Liliopsida</taxon>
        <taxon>Zosteraceae</taxon>
        <taxon>Zostera</taxon>
    </lineage>
</organism>
<reference evidence="3" key="1">
    <citation type="journal article" date="2016" name="Nature">
        <title>The genome of the seagrass Zostera marina reveals angiosperm adaptation to the sea.</title>
        <authorList>
            <person name="Olsen J.L."/>
            <person name="Rouze P."/>
            <person name="Verhelst B."/>
            <person name="Lin Y.-C."/>
            <person name="Bayer T."/>
            <person name="Collen J."/>
            <person name="Dattolo E."/>
            <person name="De Paoli E."/>
            <person name="Dittami S."/>
            <person name="Maumus F."/>
            <person name="Michel G."/>
            <person name="Kersting A."/>
            <person name="Lauritano C."/>
            <person name="Lohaus R."/>
            <person name="Toepel M."/>
            <person name="Tonon T."/>
            <person name="Vanneste K."/>
            <person name="Amirebrahimi M."/>
            <person name="Brakel J."/>
            <person name="Bostroem C."/>
            <person name="Chovatia M."/>
            <person name="Grimwood J."/>
            <person name="Jenkins J.W."/>
            <person name="Jueterbock A."/>
            <person name="Mraz A."/>
            <person name="Stam W.T."/>
            <person name="Tice H."/>
            <person name="Bornberg-Bauer E."/>
            <person name="Green P.J."/>
            <person name="Pearson G.A."/>
            <person name="Procaccini G."/>
            <person name="Duarte C.M."/>
            <person name="Schmutz J."/>
            <person name="Reusch T.B.H."/>
            <person name="Van de Peer Y."/>
        </authorList>
    </citation>
    <scope>NUCLEOTIDE SEQUENCE [LARGE SCALE GENOMIC DNA]</scope>
    <source>
        <strain evidence="3">cv. Finnish</strain>
    </source>
</reference>
<dbReference type="EMBL" id="LFYR01000999">
    <property type="protein sequence ID" value="KMZ65907.1"/>
    <property type="molecule type" value="Genomic_DNA"/>
</dbReference>
<dbReference type="PROSITE" id="PS50206">
    <property type="entry name" value="RHODANESE_3"/>
    <property type="match status" value="1"/>
</dbReference>
<dbReference type="STRING" id="29655.A0A0K9PCC7"/>
<dbReference type="FunFam" id="3.40.50.1820:FF:000073">
    <property type="entry name" value="esterase OVCA2 isoform X6"/>
    <property type="match status" value="1"/>
</dbReference>
<name>A0A0K9PCC7_ZOSMR</name>
<dbReference type="SMART" id="SM00450">
    <property type="entry name" value="RHOD"/>
    <property type="match status" value="1"/>
</dbReference>
<dbReference type="SUPFAM" id="SSF52821">
    <property type="entry name" value="Rhodanese/Cell cycle control phosphatase"/>
    <property type="match status" value="1"/>
</dbReference>
<dbReference type="SUPFAM" id="SSF53474">
    <property type="entry name" value="alpha/beta-Hydrolases"/>
    <property type="match status" value="1"/>
</dbReference>
<dbReference type="Gene3D" id="3.40.50.1820">
    <property type="entry name" value="alpha/beta hydrolase"/>
    <property type="match status" value="1"/>
</dbReference>
<dbReference type="InterPro" id="IPR020936">
    <property type="entry name" value="TrhO"/>
</dbReference>
<dbReference type="InterPro" id="IPR040503">
    <property type="entry name" value="TRHO_N"/>
</dbReference>
<protein>
    <submittedName>
        <fullName evidence="2">Rhodanese-like domain-containing protein 6</fullName>
    </submittedName>
</protein>
<dbReference type="InterPro" id="IPR022111">
    <property type="entry name" value="Rhodanese_C"/>
</dbReference>
<dbReference type="PANTHER" id="PTHR43268">
    <property type="entry name" value="THIOSULFATE SULFURTRANSFERASE/RHODANESE-LIKE DOMAIN-CONTAINING PROTEIN 2"/>
    <property type="match status" value="1"/>
</dbReference>
<dbReference type="InterPro" id="IPR001763">
    <property type="entry name" value="Rhodanese-like_dom"/>
</dbReference>
<dbReference type="Gene3D" id="3.30.70.100">
    <property type="match status" value="1"/>
</dbReference>
<dbReference type="Pfam" id="PF03959">
    <property type="entry name" value="FSH1"/>
    <property type="match status" value="1"/>
</dbReference>
<dbReference type="Gene3D" id="3.40.250.10">
    <property type="entry name" value="Rhodanese-like domain"/>
    <property type="match status" value="1"/>
</dbReference>
<feature type="domain" description="Rhodanese" evidence="1">
    <location>
        <begin position="158"/>
        <end position="258"/>
    </location>
</feature>
<comment type="caution">
    <text evidence="2">The sequence shown here is derived from an EMBL/GenBank/DDBJ whole genome shotgun (WGS) entry which is preliminary data.</text>
</comment>
<sequence length="612" mass="68534">MAEDELISSEGETSGVLLYYKYALIPDVHELVRLYHSNCNSLDLRGRVRIAHDGVNVTIGGKMSSLENHIEFIKNNSLFDGTDFKLAKCDQSLDEKIATECGFTSMSIRFVKELVTFKSNPLVKSPNISSAGKHLSATEFHSVLQSADNEFDVDGSQKHQKVILLDARNIYETRIGMFQIPNVDTINPEIRQYSDLSAWIDANSKRIQGNHVLMYCTGGIRCEMASSYIRSKGAGYENVYQLFGGIQRYLDQFPDGGFFKGRNFVFDHRISVGSKNTDVVGSCLLCGSSFDDYSPRCRCTYCRMLVLVCDGCQGDSCLAYVCELCQKLGKRNRISASLDANFCFAGASDLTLDTELEVNIQSRNTIPLCQPSVRDDGSPRKLKILCLHGFRQNASSFKGRTASLTKKLKHIAEFIFVDGLHELRFIYQQPISSSFPSQHFPKKRFGWLVSSVLDNEDVQAEWKIADQSFDPNQYQQQCEGFEESYTYLKSILSSRGPFDGILGFSQGAAMAALICEQQQKSAAIADFRFTILCSGFSLLPETIGLGCINLPSLHVFGSRKGKDKQIDCEASQKLSSLFDEGCSMIIKHDMGHIIPAKPPYINQFEEFLRRFI</sequence>
<dbReference type="Proteomes" id="UP000036987">
    <property type="component" value="Unassembled WGS sequence"/>
</dbReference>
<dbReference type="OMA" id="RCSYCRM"/>
<dbReference type="OrthoDB" id="25002at2759"/>
<keyword evidence="3" id="KW-1185">Reference proteome</keyword>
<evidence type="ECO:0000313" key="2">
    <source>
        <dbReference type="EMBL" id="KMZ65907.1"/>
    </source>
</evidence>
<gene>
    <name evidence="2" type="ORF">ZOSMA_306G00120</name>
</gene>
<dbReference type="Pfam" id="PF00581">
    <property type="entry name" value="Rhodanese"/>
    <property type="match status" value="1"/>
</dbReference>
<evidence type="ECO:0000259" key="1">
    <source>
        <dbReference type="PROSITE" id="PS50206"/>
    </source>
</evidence>
<dbReference type="InterPro" id="IPR036873">
    <property type="entry name" value="Rhodanese-like_dom_sf"/>
</dbReference>
<dbReference type="FunFam" id="3.40.250.10:FF:000022">
    <property type="entry name" value="Thiosulfate sulfurtransferase/rhodanese-like domain-containing protein 2"/>
    <property type="match status" value="1"/>
</dbReference>
<dbReference type="Pfam" id="PF12368">
    <property type="entry name" value="Rhodanese_C"/>
    <property type="match status" value="1"/>
</dbReference>
<dbReference type="InterPro" id="IPR029058">
    <property type="entry name" value="AB_hydrolase_fold"/>
</dbReference>
<dbReference type="PANTHER" id="PTHR43268:SF6">
    <property type="entry name" value="THIOSULFATE SULFURTRANSFERASE_RHODANESE-LIKE DOMAIN-CONTAINING PROTEIN 2"/>
    <property type="match status" value="1"/>
</dbReference>